<gene>
    <name evidence="2" type="ORF">GCM10010260_35420</name>
</gene>
<name>A0A918IB21_9ACTN</name>
<evidence type="ECO:0000313" key="3">
    <source>
        <dbReference type="Proteomes" id="UP000618795"/>
    </source>
</evidence>
<reference evidence="2" key="1">
    <citation type="journal article" date="2014" name="Int. J. Syst. Evol. Microbiol.">
        <title>Complete genome sequence of Corynebacterium casei LMG S-19264T (=DSM 44701T), isolated from a smear-ripened cheese.</title>
        <authorList>
            <consortium name="US DOE Joint Genome Institute (JGI-PGF)"/>
            <person name="Walter F."/>
            <person name="Albersmeier A."/>
            <person name="Kalinowski J."/>
            <person name="Ruckert C."/>
        </authorList>
    </citation>
    <scope>NUCLEOTIDE SEQUENCE</scope>
    <source>
        <strain evidence="2">JCM 4369</strain>
    </source>
</reference>
<protein>
    <submittedName>
        <fullName evidence="2">Uncharacterized protein</fullName>
    </submittedName>
</protein>
<sequence length="88" mass="8745">MGRGKEGGGDGRGWEAGGRCGAGGAGAVARTVPSPDRLTPVPRPSGGSTGPLLVMDCVMPRPWVGGAAAAAPCDWSRDDDTLSLPASR</sequence>
<evidence type="ECO:0000313" key="2">
    <source>
        <dbReference type="EMBL" id="GGU96728.1"/>
    </source>
</evidence>
<dbReference type="EMBL" id="BMTD01000007">
    <property type="protein sequence ID" value="GGU96728.1"/>
    <property type="molecule type" value="Genomic_DNA"/>
</dbReference>
<feature type="compositionally biased region" description="Gly residues" evidence="1">
    <location>
        <begin position="14"/>
        <end position="26"/>
    </location>
</feature>
<feature type="compositionally biased region" description="Basic and acidic residues" evidence="1">
    <location>
        <begin position="1"/>
        <end position="13"/>
    </location>
</feature>
<organism evidence="2 3">
    <name type="scientific">Streptomyces filipinensis</name>
    <dbReference type="NCBI Taxonomy" id="66887"/>
    <lineage>
        <taxon>Bacteria</taxon>
        <taxon>Bacillati</taxon>
        <taxon>Actinomycetota</taxon>
        <taxon>Actinomycetes</taxon>
        <taxon>Kitasatosporales</taxon>
        <taxon>Streptomycetaceae</taxon>
        <taxon>Streptomyces</taxon>
    </lineage>
</organism>
<keyword evidence="3" id="KW-1185">Reference proteome</keyword>
<reference evidence="2" key="2">
    <citation type="submission" date="2020-09" db="EMBL/GenBank/DDBJ databases">
        <authorList>
            <person name="Sun Q."/>
            <person name="Ohkuma M."/>
        </authorList>
    </citation>
    <scope>NUCLEOTIDE SEQUENCE</scope>
    <source>
        <strain evidence="2">JCM 4369</strain>
    </source>
</reference>
<feature type="region of interest" description="Disordered" evidence="1">
    <location>
        <begin position="1"/>
        <end position="51"/>
    </location>
</feature>
<dbReference type="AlphaFoldDB" id="A0A918IB21"/>
<dbReference type="Proteomes" id="UP000618795">
    <property type="component" value="Unassembled WGS sequence"/>
</dbReference>
<proteinExistence type="predicted"/>
<accession>A0A918IB21</accession>
<feature type="region of interest" description="Disordered" evidence="1">
    <location>
        <begin position="69"/>
        <end position="88"/>
    </location>
</feature>
<comment type="caution">
    <text evidence="2">The sequence shown here is derived from an EMBL/GenBank/DDBJ whole genome shotgun (WGS) entry which is preliminary data.</text>
</comment>
<evidence type="ECO:0000256" key="1">
    <source>
        <dbReference type="SAM" id="MobiDB-lite"/>
    </source>
</evidence>